<proteinExistence type="predicted"/>
<comment type="caution">
    <text evidence="1">The sequence shown here is derived from an EMBL/GenBank/DDBJ whole genome shotgun (WGS) entry which is preliminary data.</text>
</comment>
<evidence type="ECO:0000313" key="1">
    <source>
        <dbReference type="EMBL" id="KAF4628295.1"/>
    </source>
</evidence>
<organism evidence="1 2">
    <name type="scientific">Cudoniella acicularis</name>
    <dbReference type="NCBI Taxonomy" id="354080"/>
    <lineage>
        <taxon>Eukaryota</taxon>
        <taxon>Fungi</taxon>
        <taxon>Dikarya</taxon>
        <taxon>Ascomycota</taxon>
        <taxon>Pezizomycotina</taxon>
        <taxon>Leotiomycetes</taxon>
        <taxon>Helotiales</taxon>
        <taxon>Tricladiaceae</taxon>
        <taxon>Cudoniella</taxon>
    </lineage>
</organism>
<name>A0A8H4RDV2_9HELO</name>
<dbReference type="OrthoDB" id="3565465at2759"/>
<dbReference type="EMBL" id="JAAMPI010000832">
    <property type="protein sequence ID" value="KAF4628295.1"/>
    <property type="molecule type" value="Genomic_DNA"/>
</dbReference>
<sequence length="543" mass="59495">MIIYYSTAGASESDSGRDLFREGQVADLLYWRRSAIWKVDAGTADWLILGWWSAPSLRLPPKLPRFRASPVFLPSQSSFRQPSALLHSSTRILSTGATPILASRTHSACDTVEATTLTVEAIHAQICRDETKEEKETIDASLSLPDQTSDAAAIAIARRHYRRIATLWKRFESLSTPSSLNEERVSAPYILSDPRAERSPLLFFAPPKYNFATWRSTSHARRADGILGAKRLIAEPSRHRQRDARLSSATVPRLPSVVRAFGTYITDTCATQTRVFQLPTAASILPYIPVDVPLRQLSCADSENPGPVVERPGEDPDPIIWTWNSTIVTKTRLRVFEKGSQRLERRGGSGSAIVGERFLERPTREETWVLLQGPREATHSTVQQLNTVVRSCAPQPCALAYLPPPSISIEHPRPLDNCLVSFSHDFVPLILGVASAEPVVASRNQVFPSTEMAHRQSGGYKEEPGVAVAGDHPTTFASSALSVQVQGCWDSARGGAGGVASMLSGRSRARPAGLEEGRRVPVDRQQAVGLFRGHVSQWTGLGA</sequence>
<dbReference type="AlphaFoldDB" id="A0A8H4RDV2"/>
<reference evidence="1 2" key="1">
    <citation type="submission" date="2020-03" db="EMBL/GenBank/DDBJ databases">
        <title>Draft Genome Sequence of Cudoniella acicularis.</title>
        <authorList>
            <person name="Buettner E."/>
            <person name="Kellner H."/>
        </authorList>
    </citation>
    <scope>NUCLEOTIDE SEQUENCE [LARGE SCALE GENOMIC DNA]</scope>
    <source>
        <strain evidence="1 2">DSM 108380</strain>
    </source>
</reference>
<dbReference type="Proteomes" id="UP000566819">
    <property type="component" value="Unassembled WGS sequence"/>
</dbReference>
<accession>A0A8H4RDV2</accession>
<keyword evidence="2" id="KW-1185">Reference proteome</keyword>
<protein>
    <submittedName>
        <fullName evidence="1">Uncharacterized protein</fullName>
    </submittedName>
</protein>
<gene>
    <name evidence="1" type="ORF">G7Y89_g9855</name>
</gene>
<evidence type="ECO:0000313" key="2">
    <source>
        <dbReference type="Proteomes" id="UP000566819"/>
    </source>
</evidence>